<feature type="transmembrane region" description="Helical" evidence="1">
    <location>
        <begin position="55"/>
        <end position="71"/>
    </location>
</feature>
<dbReference type="EMBL" id="QPIE01000002">
    <property type="protein sequence ID" value="RCU43977.1"/>
    <property type="molecule type" value="Genomic_DNA"/>
</dbReference>
<proteinExistence type="predicted"/>
<dbReference type="Proteomes" id="UP000252172">
    <property type="component" value="Unassembled WGS sequence"/>
</dbReference>
<evidence type="ECO:0000313" key="2">
    <source>
        <dbReference type="EMBL" id="RCU43977.1"/>
    </source>
</evidence>
<keyword evidence="1" id="KW-1133">Transmembrane helix</keyword>
<accession>A0A368N0D0</accession>
<reference evidence="2 3" key="1">
    <citation type="submission" date="2018-07" db="EMBL/GenBank/DDBJ databases">
        <title>Chryseobacterium lacus sp. nov., isolated from lake water.</title>
        <authorList>
            <person name="Li C.-M."/>
        </authorList>
    </citation>
    <scope>NUCLEOTIDE SEQUENCE [LARGE SCALE GENOMIC DNA]</scope>
    <source>
        <strain evidence="2 3">YLOS41</strain>
    </source>
</reference>
<organism evidence="2 3">
    <name type="scientific">Chryseobacterium lacus</name>
    <dbReference type="NCBI Taxonomy" id="2058346"/>
    <lineage>
        <taxon>Bacteria</taxon>
        <taxon>Pseudomonadati</taxon>
        <taxon>Bacteroidota</taxon>
        <taxon>Flavobacteriia</taxon>
        <taxon>Flavobacteriales</taxon>
        <taxon>Weeksellaceae</taxon>
        <taxon>Chryseobacterium group</taxon>
        <taxon>Chryseobacterium</taxon>
    </lineage>
</organism>
<evidence type="ECO:0000313" key="3">
    <source>
        <dbReference type="Proteomes" id="UP000252172"/>
    </source>
</evidence>
<sequence length="80" mass="8594">MLASPSVWGQWKSEGSDNVFQQSEDEVYYQAYGDTTGPGTGGLEGDDPAAPIDDYLPVLMVAGVALALYAVRQRQALLNK</sequence>
<comment type="caution">
    <text evidence="2">The sequence shown here is derived from an EMBL/GenBank/DDBJ whole genome shotgun (WGS) entry which is preliminary data.</text>
</comment>
<name>A0A368N0D0_9FLAO</name>
<dbReference type="AlphaFoldDB" id="A0A368N0D0"/>
<protein>
    <submittedName>
        <fullName evidence="2">Uncharacterized protein</fullName>
    </submittedName>
</protein>
<gene>
    <name evidence="2" type="ORF">DQ356_02855</name>
</gene>
<keyword evidence="1" id="KW-0472">Membrane</keyword>
<keyword evidence="3" id="KW-1185">Reference proteome</keyword>
<keyword evidence="1" id="KW-0812">Transmembrane</keyword>
<evidence type="ECO:0000256" key="1">
    <source>
        <dbReference type="SAM" id="Phobius"/>
    </source>
</evidence>